<accession>A0A8S4QEM4</accession>
<protein>
    <submittedName>
        <fullName evidence="1">Jg15208 protein</fullName>
    </submittedName>
</protein>
<dbReference type="EMBL" id="CAKXAJ010005697">
    <property type="protein sequence ID" value="CAH2209194.1"/>
    <property type="molecule type" value="Genomic_DNA"/>
</dbReference>
<dbReference type="AlphaFoldDB" id="A0A8S4QEM4"/>
<evidence type="ECO:0000313" key="1">
    <source>
        <dbReference type="EMBL" id="CAH2209194.1"/>
    </source>
</evidence>
<keyword evidence="2" id="KW-1185">Reference proteome</keyword>
<reference evidence="1" key="1">
    <citation type="submission" date="2022-03" db="EMBL/GenBank/DDBJ databases">
        <authorList>
            <person name="Lindestad O."/>
        </authorList>
    </citation>
    <scope>NUCLEOTIDE SEQUENCE</scope>
</reference>
<proteinExistence type="predicted"/>
<name>A0A8S4QEM4_9NEOP</name>
<organism evidence="1 2">
    <name type="scientific">Pararge aegeria aegeria</name>
    <dbReference type="NCBI Taxonomy" id="348720"/>
    <lineage>
        <taxon>Eukaryota</taxon>
        <taxon>Metazoa</taxon>
        <taxon>Ecdysozoa</taxon>
        <taxon>Arthropoda</taxon>
        <taxon>Hexapoda</taxon>
        <taxon>Insecta</taxon>
        <taxon>Pterygota</taxon>
        <taxon>Neoptera</taxon>
        <taxon>Endopterygota</taxon>
        <taxon>Lepidoptera</taxon>
        <taxon>Glossata</taxon>
        <taxon>Ditrysia</taxon>
        <taxon>Papilionoidea</taxon>
        <taxon>Nymphalidae</taxon>
        <taxon>Satyrinae</taxon>
        <taxon>Satyrini</taxon>
        <taxon>Parargina</taxon>
        <taxon>Pararge</taxon>
    </lineage>
</organism>
<evidence type="ECO:0000313" key="2">
    <source>
        <dbReference type="Proteomes" id="UP000838756"/>
    </source>
</evidence>
<sequence>MLYYSGVLHEATIMEYSVDRGALPLCYYYCLLRSSTGPPGIVILGKTSRWERPSVQCYRLFIDDDDRFYLPAVILVVDNGLNFSDCERTSATDTGVLPKKSNIIFLLTRESNLPDIEDLVIIVKDAGL</sequence>
<gene>
    <name evidence="1" type="primary">jg15208</name>
    <name evidence="1" type="ORF">PAEG_LOCUS1594</name>
</gene>
<comment type="caution">
    <text evidence="1">The sequence shown here is derived from an EMBL/GenBank/DDBJ whole genome shotgun (WGS) entry which is preliminary data.</text>
</comment>
<dbReference type="Proteomes" id="UP000838756">
    <property type="component" value="Unassembled WGS sequence"/>
</dbReference>